<feature type="compositionally biased region" description="Low complexity" evidence="1">
    <location>
        <begin position="176"/>
        <end position="196"/>
    </location>
</feature>
<name>A0A9J6BKM4_POLVA</name>
<dbReference type="GO" id="GO:0016791">
    <property type="term" value="F:phosphatase activity"/>
    <property type="evidence" value="ECO:0007669"/>
    <property type="project" value="TreeGrafter"/>
</dbReference>
<feature type="compositionally biased region" description="Basic and acidic residues" evidence="1">
    <location>
        <begin position="199"/>
        <end position="224"/>
    </location>
</feature>
<comment type="caution">
    <text evidence="2">The sequence shown here is derived from an EMBL/GenBank/DDBJ whole genome shotgun (WGS) entry which is preliminary data.</text>
</comment>
<dbReference type="PANTHER" id="PTHR11567:SF25">
    <property type="entry name" value="PROTEIN FRA10AC1"/>
    <property type="match status" value="1"/>
</dbReference>
<organism evidence="2 3">
    <name type="scientific">Polypedilum vanderplanki</name>
    <name type="common">Sleeping chironomid midge</name>
    <dbReference type="NCBI Taxonomy" id="319348"/>
    <lineage>
        <taxon>Eukaryota</taxon>
        <taxon>Metazoa</taxon>
        <taxon>Ecdysozoa</taxon>
        <taxon>Arthropoda</taxon>
        <taxon>Hexapoda</taxon>
        <taxon>Insecta</taxon>
        <taxon>Pterygota</taxon>
        <taxon>Neoptera</taxon>
        <taxon>Endopterygota</taxon>
        <taxon>Diptera</taxon>
        <taxon>Nematocera</taxon>
        <taxon>Chironomoidea</taxon>
        <taxon>Chironomidae</taxon>
        <taxon>Chironominae</taxon>
        <taxon>Polypedilum</taxon>
        <taxon>Polypedilum</taxon>
    </lineage>
</organism>
<dbReference type="AlphaFoldDB" id="A0A9J6BKM4"/>
<keyword evidence="3" id="KW-1185">Reference proteome</keyword>
<dbReference type="Proteomes" id="UP001107558">
    <property type="component" value="Chromosome 3"/>
</dbReference>
<dbReference type="InterPro" id="IPR050645">
    <property type="entry name" value="Histidine_acid_phosphatase"/>
</dbReference>
<feature type="region of interest" description="Disordered" evidence="1">
    <location>
        <begin position="165"/>
        <end position="238"/>
    </location>
</feature>
<accession>A0A9J6BKM4</accession>
<feature type="compositionally biased region" description="Basic residues" evidence="1">
    <location>
        <begin position="165"/>
        <end position="175"/>
    </location>
</feature>
<evidence type="ECO:0000313" key="3">
    <source>
        <dbReference type="Proteomes" id="UP001107558"/>
    </source>
</evidence>
<dbReference type="EMBL" id="JADBJN010000003">
    <property type="protein sequence ID" value="KAG5670314.1"/>
    <property type="molecule type" value="Genomic_DNA"/>
</dbReference>
<proteinExistence type="predicted"/>
<dbReference type="PANTHER" id="PTHR11567">
    <property type="entry name" value="ACID PHOSPHATASE-RELATED"/>
    <property type="match status" value="1"/>
</dbReference>
<dbReference type="InterPro" id="IPR019129">
    <property type="entry name" value="Folate-sensitive_fs_Fra10Ac1"/>
</dbReference>
<evidence type="ECO:0008006" key="4">
    <source>
        <dbReference type="Google" id="ProtNLM"/>
    </source>
</evidence>
<evidence type="ECO:0000313" key="2">
    <source>
        <dbReference type="EMBL" id="KAG5670314.1"/>
    </source>
</evidence>
<gene>
    <name evidence="2" type="ORF">PVAND_000590</name>
</gene>
<dbReference type="OrthoDB" id="197967at2759"/>
<protein>
    <recommendedName>
        <fullName evidence="4">Protein FRA10AC1-like protein</fullName>
    </recommendedName>
</protein>
<sequence length="249" mass="29742">MARHSHLNPYDYHKYLINQYVLKRPGDTRFLHGSETKKIEYKSDRDIALENLRFIWNEEDKPKSWEEKLAKKYYDKLFREYCICDLTRYKENKIANRFRVEKEVINGKGQFTCGEKACSTTENLKTWEVNFSYIENQEKKNALVKIRLCETCSEKLNYHSKKREIKRLKRKRRKSPSLLSPQPSSSSSTRSRSSSQVADDTKEEKEITENINIDQKEKSPEAIWKDNTNQSEVREREDDFDEYLADLLM</sequence>
<evidence type="ECO:0000256" key="1">
    <source>
        <dbReference type="SAM" id="MobiDB-lite"/>
    </source>
</evidence>
<dbReference type="Pfam" id="PF09725">
    <property type="entry name" value="Fra10Ac1"/>
    <property type="match status" value="1"/>
</dbReference>
<reference evidence="2" key="1">
    <citation type="submission" date="2021-03" db="EMBL/GenBank/DDBJ databases">
        <title>Chromosome level genome of the anhydrobiotic midge Polypedilum vanderplanki.</title>
        <authorList>
            <person name="Yoshida Y."/>
            <person name="Kikawada T."/>
            <person name="Gusev O."/>
        </authorList>
    </citation>
    <scope>NUCLEOTIDE SEQUENCE</scope>
    <source>
        <strain evidence="2">NIAS01</strain>
        <tissue evidence="2">Whole body or cell culture</tissue>
    </source>
</reference>